<keyword evidence="3" id="KW-0472">Membrane</keyword>
<name>A0A6J1CPN0_MOMCH</name>
<evidence type="ECO:0000256" key="1">
    <source>
        <dbReference type="ARBA" id="ARBA00022729"/>
    </source>
</evidence>
<dbReference type="GeneID" id="111012988"/>
<dbReference type="InterPro" id="IPR029052">
    <property type="entry name" value="Metallo-depent_PP-like"/>
</dbReference>
<dbReference type="OrthoDB" id="411211at2759"/>
<organism evidence="4 5">
    <name type="scientific">Momordica charantia</name>
    <name type="common">Bitter gourd</name>
    <name type="synonym">Balsam pear</name>
    <dbReference type="NCBI Taxonomy" id="3673"/>
    <lineage>
        <taxon>Eukaryota</taxon>
        <taxon>Viridiplantae</taxon>
        <taxon>Streptophyta</taxon>
        <taxon>Embryophyta</taxon>
        <taxon>Tracheophyta</taxon>
        <taxon>Spermatophyta</taxon>
        <taxon>Magnoliopsida</taxon>
        <taxon>eudicotyledons</taxon>
        <taxon>Gunneridae</taxon>
        <taxon>Pentapetalae</taxon>
        <taxon>rosids</taxon>
        <taxon>fabids</taxon>
        <taxon>Cucurbitales</taxon>
        <taxon>Cucurbitaceae</taxon>
        <taxon>Momordiceae</taxon>
        <taxon>Momordica</taxon>
    </lineage>
</organism>
<evidence type="ECO:0000256" key="3">
    <source>
        <dbReference type="SAM" id="Phobius"/>
    </source>
</evidence>
<keyword evidence="3" id="KW-0812">Transmembrane</keyword>
<accession>A0A6J1CPN0</accession>
<evidence type="ECO:0000313" key="5">
    <source>
        <dbReference type="RefSeq" id="XP_022142998.1"/>
    </source>
</evidence>
<keyword evidence="1" id="KW-0732">Signal</keyword>
<dbReference type="Gene3D" id="3.60.21.10">
    <property type="match status" value="1"/>
</dbReference>
<proteinExistence type="predicted"/>
<dbReference type="RefSeq" id="XP_022142998.1">
    <property type="nucleotide sequence ID" value="XM_022287306.1"/>
</dbReference>
<evidence type="ECO:0000256" key="2">
    <source>
        <dbReference type="ARBA" id="ARBA00022801"/>
    </source>
</evidence>
<keyword evidence="4" id="KW-1185">Reference proteome</keyword>
<gene>
    <name evidence="5" type="primary">LOC111012988</name>
</gene>
<reference evidence="5" key="1">
    <citation type="submission" date="2025-08" db="UniProtKB">
        <authorList>
            <consortium name="RefSeq"/>
        </authorList>
    </citation>
    <scope>IDENTIFICATION</scope>
    <source>
        <strain evidence="5">OHB3-1</strain>
    </source>
</reference>
<sequence>MADSSILPTLVAQLCLCAFFYFALNMGHPKNYDFLKIGDGNPLDFYFISVWGGLRSEKEETLLLKQMEKMAKASHAKFVLHIREPGENDRLMKNGTRYFSSLKVPWHGIQTSRGNDRGYFIERMKLQYGQTLDIVAIDTGLLQESLAMGSASDMVNNRLHWLKRTLQTSNSNWRIVVGFHPLVTCEDNTRLVETKHLFESIHQIFVEHRVNAYLSRRGCAHNIRIGSTAYIGFPGPIQTNYFTSQRSTLREFLLHRVSLLETVFYYVNTAGEVVHRTELQQKGRKVI</sequence>
<dbReference type="InterPro" id="IPR051558">
    <property type="entry name" value="Metallophosphoesterase_PAP"/>
</dbReference>
<keyword evidence="3" id="KW-1133">Transmembrane helix</keyword>
<feature type="transmembrane region" description="Helical" evidence="3">
    <location>
        <begin position="6"/>
        <end position="24"/>
    </location>
</feature>
<dbReference type="GO" id="GO:0016787">
    <property type="term" value="F:hydrolase activity"/>
    <property type="evidence" value="ECO:0007669"/>
    <property type="project" value="UniProtKB-KW"/>
</dbReference>
<protein>
    <submittedName>
        <fullName evidence="5">Uncharacterized protein LOC111012988 isoform X1</fullName>
    </submittedName>
</protein>
<dbReference type="KEGG" id="mcha:111012988"/>
<evidence type="ECO:0000313" key="4">
    <source>
        <dbReference type="Proteomes" id="UP000504603"/>
    </source>
</evidence>
<keyword evidence="2" id="KW-0378">Hydrolase</keyword>
<dbReference type="PANTHER" id="PTHR10161">
    <property type="entry name" value="TARTRATE-RESISTANT ACID PHOSPHATASE TYPE 5"/>
    <property type="match status" value="1"/>
</dbReference>
<dbReference type="PANTHER" id="PTHR10161:SF14">
    <property type="entry name" value="TARTRATE-RESISTANT ACID PHOSPHATASE TYPE 5"/>
    <property type="match status" value="1"/>
</dbReference>
<dbReference type="Proteomes" id="UP000504603">
    <property type="component" value="Unplaced"/>
</dbReference>
<dbReference type="AlphaFoldDB" id="A0A6J1CPN0"/>
<dbReference type="SUPFAM" id="SSF56300">
    <property type="entry name" value="Metallo-dependent phosphatases"/>
    <property type="match status" value="1"/>
</dbReference>